<dbReference type="PANTHER" id="PTHR47129:SF1">
    <property type="entry name" value="NMRA-LIKE DOMAIN-CONTAINING PROTEIN"/>
    <property type="match status" value="1"/>
</dbReference>
<name>A0A6M1RMT8_9HYPH</name>
<gene>
    <name evidence="2" type="ORF">G6N76_04250</name>
</gene>
<keyword evidence="3" id="KW-1185">Reference proteome</keyword>
<dbReference type="InterPro" id="IPR008030">
    <property type="entry name" value="NmrA-like"/>
</dbReference>
<comment type="caution">
    <text evidence="2">The sequence shown here is derived from an EMBL/GenBank/DDBJ whole genome shotgun (WGS) entry which is preliminary data.</text>
</comment>
<accession>A0A6M1RMT8</accession>
<sequence length="294" mass="30891">MSKILVTGASGKLGGLVIENLIAKQGVAPADIVAGTRDPSKLSALVAKGVEARKVDFDDPASLEAAFKGIDRLLIVSTDELATPGKRLVQHKAAVEAAKKAGVGRLFYTSLPNPDISKVTFAPDHFGTEEAIKATGLPYTFFRNSWYMENLFMALPAALGSGSWYTSSGQGKIGHISRADIAKAIAGALAKPVSENAIYTLTGEKTYTTEEIAALVREVTGRPLAVVHVTDEQLAAGMAGAGVPAPFIPTFVSFDTNTREGLFDINNDEATKLSGEKLVSLKDFLIANKAALGA</sequence>
<feature type="domain" description="NmrA-like" evidence="1">
    <location>
        <begin position="2"/>
        <end position="273"/>
    </location>
</feature>
<reference evidence="2 3" key="1">
    <citation type="submission" date="2020-02" db="EMBL/GenBank/DDBJ databases">
        <title>Genome sequence of the type strain CCBAU10050 of Rhizobium daejeonense.</title>
        <authorList>
            <person name="Gao J."/>
            <person name="Sun J."/>
        </authorList>
    </citation>
    <scope>NUCLEOTIDE SEQUENCE [LARGE SCALE GENOMIC DNA]</scope>
    <source>
        <strain evidence="2 3">CCBAU10050</strain>
    </source>
</reference>
<dbReference type="AlphaFoldDB" id="A0A6M1RMT8"/>
<dbReference type="InterPro" id="IPR052718">
    <property type="entry name" value="NmrA-type_oxidoreductase"/>
</dbReference>
<evidence type="ECO:0000259" key="1">
    <source>
        <dbReference type="Pfam" id="PF05368"/>
    </source>
</evidence>
<protein>
    <submittedName>
        <fullName evidence="2">SDR family oxidoreductase</fullName>
    </submittedName>
</protein>
<dbReference type="SUPFAM" id="SSF51735">
    <property type="entry name" value="NAD(P)-binding Rossmann-fold domains"/>
    <property type="match status" value="1"/>
</dbReference>
<dbReference type="EMBL" id="JAAKZH010000001">
    <property type="protein sequence ID" value="NGO62874.1"/>
    <property type="molecule type" value="Genomic_DNA"/>
</dbReference>
<dbReference type="RefSeq" id="WP_163899652.1">
    <property type="nucleotide sequence ID" value="NZ_CP048427.1"/>
</dbReference>
<dbReference type="Gene3D" id="3.90.25.10">
    <property type="entry name" value="UDP-galactose 4-epimerase, domain 1"/>
    <property type="match status" value="1"/>
</dbReference>
<dbReference type="Gene3D" id="3.40.50.720">
    <property type="entry name" value="NAD(P)-binding Rossmann-like Domain"/>
    <property type="match status" value="1"/>
</dbReference>
<dbReference type="CDD" id="cd05269">
    <property type="entry name" value="TMR_SDR_a"/>
    <property type="match status" value="1"/>
</dbReference>
<evidence type="ECO:0000313" key="3">
    <source>
        <dbReference type="Proteomes" id="UP000477849"/>
    </source>
</evidence>
<evidence type="ECO:0000313" key="2">
    <source>
        <dbReference type="EMBL" id="NGO62874.1"/>
    </source>
</evidence>
<organism evidence="2 3">
    <name type="scientific">Rhizobium daejeonense</name>
    <dbReference type="NCBI Taxonomy" id="240521"/>
    <lineage>
        <taxon>Bacteria</taxon>
        <taxon>Pseudomonadati</taxon>
        <taxon>Pseudomonadota</taxon>
        <taxon>Alphaproteobacteria</taxon>
        <taxon>Hyphomicrobiales</taxon>
        <taxon>Rhizobiaceae</taxon>
        <taxon>Rhizobium/Agrobacterium group</taxon>
        <taxon>Rhizobium</taxon>
    </lineage>
</organism>
<dbReference type="Pfam" id="PF05368">
    <property type="entry name" value="NmrA"/>
    <property type="match status" value="1"/>
</dbReference>
<dbReference type="InterPro" id="IPR036291">
    <property type="entry name" value="NAD(P)-bd_dom_sf"/>
</dbReference>
<proteinExistence type="predicted"/>
<dbReference type="Proteomes" id="UP000477849">
    <property type="component" value="Unassembled WGS sequence"/>
</dbReference>
<dbReference type="PANTHER" id="PTHR47129">
    <property type="entry name" value="QUINONE OXIDOREDUCTASE 2"/>
    <property type="match status" value="1"/>
</dbReference>